<dbReference type="Proteomes" id="UP000199187">
    <property type="component" value="Unassembled WGS sequence"/>
</dbReference>
<dbReference type="EMBL" id="FPAU01000004">
    <property type="protein sequence ID" value="SFU08825.1"/>
    <property type="molecule type" value="Genomic_DNA"/>
</dbReference>
<sequence>MSSCFERYDCIARHIKKDRAMNLLTHSNNGDSEFTFVVSRSSAQSDDKVHTVAAKKIRDLEITLTDFYLESSEMLEVDGYPAVELFYQFKNDNRVIYQRQTLILLDDAVFGKKMVSYVGTCPGEFSENHQRQYQEIIQSIKFHRAK</sequence>
<keyword evidence="2" id="KW-1185">Reference proteome</keyword>
<evidence type="ECO:0008006" key="3">
    <source>
        <dbReference type="Google" id="ProtNLM"/>
    </source>
</evidence>
<dbReference type="InterPro" id="IPR016123">
    <property type="entry name" value="Mog1/PsbP_a/b/a-sand"/>
</dbReference>
<dbReference type="Gene3D" id="3.40.1000.10">
    <property type="entry name" value="Mog1/PsbP, alpha/beta/alpha sandwich"/>
    <property type="match status" value="1"/>
</dbReference>
<name>A0A1I7DB24_9ENTR</name>
<protein>
    <recommendedName>
        <fullName evidence="3">DUF1795 domain-containing protein</fullName>
    </recommendedName>
</protein>
<gene>
    <name evidence="1" type="ORF">SAMN05192562_104623</name>
</gene>
<dbReference type="InterPro" id="IPR014894">
    <property type="entry name" value="DcrB/EagT6"/>
</dbReference>
<accession>A0A1I7DB24</accession>
<reference evidence="2" key="1">
    <citation type="submission" date="2016-10" db="EMBL/GenBank/DDBJ databases">
        <authorList>
            <person name="Varghese N."/>
            <person name="Submissions S."/>
        </authorList>
    </citation>
    <scope>NUCLEOTIDE SEQUENCE [LARGE SCALE GENOMIC DNA]</scope>
    <source>
        <strain evidence="2">Ah-143</strain>
    </source>
</reference>
<dbReference type="Pfam" id="PF08786">
    <property type="entry name" value="DcrB"/>
    <property type="match status" value="1"/>
</dbReference>
<evidence type="ECO:0000313" key="2">
    <source>
        <dbReference type="Proteomes" id="UP000199187"/>
    </source>
</evidence>
<evidence type="ECO:0000313" key="1">
    <source>
        <dbReference type="EMBL" id="SFU08825.1"/>
    </source>
</evidence>
<dbReference type="AlphaFoldDB" id="A0A1I7DB24"/>
<organism evidence="1 2">
    <name type="scientific">Kosakonia arachidis</name>
    <dbReference type="NCBI Taxonomy" id="551989"/>
    <lineage>
        <taxon>Bacteria</taxon>
        <taxon>Pseudomonadati</taxon>
        <taxon>Pseudomonadota</taxon>
        <taxon>Gammaproteobacteria</taxon>
        <taxon>Enterobacterales</taxon>
        <taxon>Enterobacteriaceae</taxon>
        <taxon>Kosakonia</taxon>
    </lineage>
</organism>
<dbReference type="SUPFAM" id="SSF55724">
    <property type="entry name" value="Mog1p/PsbP-like"/>
    <property type="match status" value="1"/>
</dbReference>
<proteinExistence type="predicted"/>